<reference evidence="1" key="1">
    <citation type="submission" date="2020-11" db="EMBL/GenBank/DDBJ databases">
        <authorList>
            <person name="Whiteford S."/>
        </authorList>
    </citation>
    <scope>NUCLEOTIDE SEQUENCE</scope>
</reference>
<feature type="non-terminal residue" evidence="1">
    <location>
        <position position="1"/>
    </location>
</feature>
<keyword evidence="2" id="KW-1185">Reference proteome</keyword>
<comment type="caution">
    <text evidence="1">The sequence shown here is derived from an EMBL/GenBank/DDBJ whole genome shotgun (WGS) entry which is preliminary data.</text>
</comment>
<gene>
    <name evidence="1" type="ORF">PLXY2_LOCUS16602</name>
</gene>
<sequence>TVSSEDDEETKFIKALFECPDITELITTEEIKTGVSTNHLIDDFDYYEDFEDICAYQAMETTKYLFTKYWESYCHLKKKNPNISETAETEPVPKLTYDLLIEKYELIEPDGEKYEFIDEELISSGRLLTRTATDYNLGEVFLRRGDGTNILWNSDGVQTVTFPNGIRIITFVIVEEEEIYPEWTKEELEFIKLFENNVHSSLSSKSHSEADISQQTVKEILEEEPHLSDGYISVHIEYTIEHNNYATVSIDRCSNNIKIVSPNNTIVTIDINNIFHMKLDDDTVANFDGNMLHVDYEACPTCKTHTTCDIQIDHIDSNINNTEKMDIPWLQMQDSFCKRLIANNEGALSLLENNVSQESAKEHSTCVDSSSSKSTVQAEYELTEEIKQEPRHRDCRERILAKSLRFFVLKRNMSCSELVNRKIVEEYWKACERFSWCSTNSYDTFGDQRRLVSILYPLFVTETEKWLMDSKLTDKPQNLTFKDLKKDCKKGFYPWMRPYGRFEPEPKKPKILEQQWRGEDRASLKGARELVQAIIKYSEVMASDCHAILQNPIIDHRAHVERKTHKALQALGKRIYDELKHKIADDISSRAKISLTTDPAKIVCEETISGEGSYISETVPGESGDLEELDSIVKMSPNLQRYWERRAELLKEEEFYLYLLRESGVPPYFLNMLGGAIWWEVNHLVDVAAGDGQKKTTQCICAADMDLKHDEVGHKEGHGEIGALRRHATAVGALLARSSANVCAVASLVCPKQERDRSADASSLAARAVRPRPLLRSVPVSLRAWAALAPAWRLPLRVGKSSRLPQAEDDTRAREL</sequence>
<dbReference type="PANTHER" id="PTHR21963">
    <property type="entry name" value="PF6"/>
    <property type="match status" value="1"/>
</dbReference>
<protein>
    <submittedName>
        <fullName evidence="1">(diamondback moth) hypothetical protein</fullName>
    </submittedName>
</protein>
<accession>A0A8S4GHG5</accession>
<name>A0A8S4GHG5_PLUXY</name>
<dbReference type="GO" id="GO:0005576">
    <property type="term" value="C:extracellular region"/>
    <property type="evidence" value="ECO:0007669"/>
    <property type="project" value="GOC"/>
</dbReference>
<dbReference type="GO" id="GO:1904158">
    <property type="term" value="P:axonemal central apparatus assembly"/>
    <property type="evidence" value="ECO:0007669"/>
    <property type="project" value="TreeGrafter"/>
</dbReference>
<evidence type="ECO:0000313" key="2">
    <source>
        <dbReference type="Proteomes" id="UP000653454"/>
    </source>
</evidence>
<feature type="non-terminal residue" evidence="1">
    <location>
        <position position="816"/>
    </location>
</feature>
<evidence type="ECO:0000313" key="1">
    <source>
        <dbReference type="EMBL" id="CAG9138348.1"/>
    </source>
</evidence>
<dbReference type="GO" id="GO:1990716">
    <property type="term" value="C:axonemal central apparatus"/>
    <property type="evidence" value="ECO:0007669"/>
    <property type="project" value="TreeGrafter"/>
</dbReference>
<proteinExistence type="predicted"/>
<dbReference type="AlphaFoldDB" id="A0A8S4GHG5"/>
<organism evidence="1 2">
    <name type="scientific">Plutella xylostella</name>
    <name type="common">Diamondback moth</name>
    <name type="synonym">Plutella maculipennis</name>
    <dbReference type="NCBI Taxonomy" id="51655"/>
    <lineage>
        <taxon>Eukaryota</taxon>
        <taxon>Metazoa</taxon>
        <taxon>Ecdysozoa</taxon>
        <taxon>Arthropoda</taxon>
        <taxon>Hexapoda</taxon>
        <taxon>Insecta</taxon>
        <taxon>Pterygota</taxon>
        <taxon>Neoptera</taxon>
        <taxon>Endopterygota</taxon>
        <taxon>Lepidoptera</taxon>
        <taxon>Glossata</taxon>
        <taxon>Ditrysia</taxon>
        <taxon>Yponomeutoidea</taxon>
        <taxon>Plutellidae</taxon>
        <taxon>Plutella</taxon>
    </lineage>
</organism>
<dbReference type="Proteomes" id="UP000653454">
    <property type="component" value="Unassembled WGS sequence"/>
</dbReference>
<dbReference type="PANTHER" id="PTHR21963:SF1">
    <property type="entry name" value="SPERM-ASSOCIATED ANTIGEN 17"/>
    <property type="match status" value="1"/>
</dbReference>
<dbReference type="EMBL" id="CAJHNJ030000598">
    <property type="protein sequence ID" value="CAG9138348.1"/>
    <property type="molecule type" value="Genomic_DNA"/>
</dbReference>
<dbReference type="GO" id="GO:0003351">
    <property type="term" value="P:epithelial cilium movement involved in extracellular fluid movement"/>
    <property type="evidence" value="ECO:0007669"/>
    <property type="project" value="TreeGrafter"/>
</dbReference>
<dbReference type="InterPro" id="IPR026173">
    <property type="entry name" value="SPAG17"/>
</dbReference>